<reference evidence="3 4" key="1">
    <citation type="submission" date="2018-10" db="EMBL/GenBank/DDBJ databases">
        <authorList>
            <person name="Chen W.-M."/>
        </authorList>
    </citation>
    <scope>NUCLEOTIDE SEQUENCE [LARGE SCALE GENOMIC DNA]</scope>
    <source>
        <strain evidence="3 4">THS-13</strain>
    </source>
</reference>
<feature type="compositionally biased region" description="Basic and acidic residues" evidence="1">
    <location>
        <begin position="1269"/>
        <end position="1287"/>
    </location>
</feature>
<evidence type="ECO:0000259" key="2">
    <source>
        <dbReference type="Pfam" id="PF13116"/>
    </source>
</evidence>
<dbReference type="InterPro" id="IPR025263">
    <property type="entry name" value="YhdP_central"/>
</dbReference>
<evidence type="ECO:0000313" key="3">
    <source>
        <dbReference type="EMBL" id="ROH93311.1"/>
    </source>
</evidence>
<keyword evidence="4" id="KW-1185">Reference proteome</keyword>
<evidence type="ECO:0000256" key="1">
    <source>
        <dbReference type="SAM" id="MobiDB-lite"/>
    </source>
</evidence>
<dbReference type="NCBIfam" id="TIGR02099">
    <property type="entry name" value="YhdP family protein"/>
    <property type="match status" value="1"/>
</dbReference>
<sequence>MERRKRRWWTRGITWVSALVVLAATLSGLFQLAVLAAPGYRDDLAARVSTAVGRPVRIGGMELAWRWLWPQLQLSGVELVGDDGRSTVLVVERLRLGFAAADLLHGRLVPARIELSGVRLELDLGADNQLRLRGIAPGAKPPDLRKLLRELRRFDRLRALKVQAQVYDARLPGPPLPLQLSQLDLRIDGGASEGFELRLEAEAGALIAQSLRLRAGFTGAFDQPEHWRGRWNAEVIGLQPGASLLARLPVSLPLTLDKAELSATGDWAEGAPAASTLELKAAQLQLGGAQPLRWKDLALRLAYQPQADGGSLEWSGLRLIGSRGAWPQAATGRLGWRREGGPWRIDGSADFLRLDDLAPWLSLVPGLAPERARQLASLRGDARELSGRYEPPVEGNPRYALAAVLSGFGLGGAEDNGVSGLSGRLSADERGGRFELHGEQARLRLPQTFAAPLALERLRASLSWSQESEGWRLQAPDLSWGLLGSEGEAELDLRLRPGESPLLKLEARLKAADAARLKPLMPLRWGPHLRDWLQQSLVRARVPEAVLRIDGPLADFPFHARPTGQWSLDLSVADARLDYQADWPGLDRVRAQLKFAGNGLRFEAERGLISGVEVLGASGSIEDFSTGSLRIDGRTRGEAAAYYSFLRGSPLATRLAGLVGHTDAEGPAEADVQLDIPLHSNLGQKLVVEGQVRLPGNLLRITGLEEPVRDIQGGLRFSTRGVAAEHLVASYYGAPVQAQISVNAEGNDELQARLPVDLDAERGIAARFVPRWVRERLDGRTEAELRLPLSGPRAGRIRILSELRGAGSRLPVPLAKLPEQALPLSLELSGDERIPLALKLDLPARMSLALRFARERGELLARGIGVRLGGGEVSAPEQDGMLVSGRADRLDLAAWIGLLSAGSGDELPFQGAEISVAHLQAAGYELPEAQLKASRAGNGNWRVLLDGASGAGSLDWLRNGGNDLGRLSGRFQRLRLQPVPAADKTADTPPTPADVVASVIDPNRVPSLDFVVDDLDIGGENFGRLQLQSERLPGGQRLKQIQLEGGVASLSGEGEWKRQQNVSSARANFELASTDLAAALRGLGFAPTLSGRSARFRSQLVWAPAARGLEWSQAQGQVSLEARDGALRTVEPGGTSRVLGLLNFYALPKRLTLNFRDVLSKGLNYDRIDGQFELAGGNAHTEDLVVRSSSLRVEVRGRIGLGAHDYDQQVTIYPDVSGVTLGALLLGGASLAAGPAMPLLALIANQVLDKPLGEATQIDYRLTGSWDNPEIRKLDGSEINDEPRKPETPPASGGKLGGP</sequence>
<dbReference type="EMBL" id="RJVO01000001">
    <property type="protein sequence ID" value="ROH93311.1"/>
    <property type="molecule type" value="Genomic_DNA"/>
</dbReference>
<feature type="region of interest" description="Disordered" evidence="1">
    <location>
        <begin position="1269"/>
        <end position="1299"/>
    </location>
</feature>
<organism evidence="3 4">
    <name type="scientific">Stagnimonas aquatica</name>
    <dbReference type="NCBI Taxonomy" id="2689987"/>
    <lineage>
        <taxon>Bacteria</taxon>
        <taxon>Pseudomonadati</taxon>
        <taxon>Pseudomonadota</taxon>
        <taxon>Gammaproteobacteria</taxon>
        <taxon>Nevskiales</taxon>
        <taxon>Nevskiaceae</taxon>
        <taxon>Stagnimonas</taxon>
    </lineage>
</organism>
<comment type="caution">
    <text evidence="3">The sequence shown here is derived from an EMBL/GenBank/DDBJ whole genome shotgun (WGS) entry which is preliminary data.</text>
</comment>
<proteinExistence type="predicted"/>
<dbReference type="PANTHER" id="PTHR38690:SF1">
    <property type="entry name" value="PROTEASE"/>
    <property type="match status" value="1"/>
</dbReference>
<dbReference type="Proteomes" id="UP000282106">
    <property type="component" value="Unassembled WGS sequence"/>
</dbReference>
<protein>
    <submittedName>
        <fullName evidence="3">TIGR02099 family protein</fullName>
    </submittedName>
</protein>
<dbReference type="InterPro" id="IPR011836">
    <property type="entry name" value="YhdP"/>
</dbReference>
<dbReference type="Pfam" id="PF13116">
    <property type="entry name" value="YhdP"/>
    <property type="match status" value="1"/>
</dbReference>
<dbReference type="InParanoid" id="A0A3N0VKT3"/>
<dbReference type="FunCoup" id="A0A3N0VKT3">
    <property type="interactions" value="110"/>
</dbReference>
<gene>
    <name evidence="3" type="ORF">ED208_01955</name>
</gene>
<name>A0A3N0VKT3_9GAMM</name>
<feature type="domain" description="YhdP central" evidence="2">
    <location>
        <begin position="14"/>
        <end position="1271"/>
    </location>
</feature>
<evidence type="ECO:0000313" key="4">
    <source>
        <dbReference type="Proteomes" id="UP000282106"/>
    </source>
</evidence>
<dbReference type="PANTHER" id="PTHR38690">
    <property type="entry name" value="PROTEASE-RELATED"/>
    <property type="match status" value="1"/>
</dbReference>
<dbReference type="RefSeq" id="WP_123210166.1">
    <property type="nucleotide sequence ID" value="NZ_RJVO01000001.1"/>
</dbReference>
<accession>A0A3N0VKT3</accession>